<dbReference type="AlphaFoldDB" id="A0A0E9U8J3"/>
<protein>
    <submittedName>
        <fullName evidence="1">Uncharacterized protein</fullName>
    </submittedName>
</protein>
<organism evidence="1">
    <name type="scientific">Anguilla anguilla</name>
    <name type="common">European freshwater eel</name>
    <name type="synonym">Muraena anguilla</name>
    <dbReference type="NCBI Taxonomy" id="7936"/>
    <lineage>
        <taxon>Eukaryota</taxon>
        <taxon>Metazoa</taxon>
        <taxon>Chordata</taxon>
        <taxon>Craniata</taxon>
        <taxon>Vertebrata</taxon>
        <taxon>Euteleostomi</taxon>
        <taxon>Actinopterygii</taxon>
        <taxon>Neopterygii</taxon>
        <taxon>Teleostei</taxon>
        <taxon>Anguilliformes</taxon>
        <taxon>Anguillidae</taxon>
        <taxon>Anguilla</taxon>
    </lineage>
</organism>
<accession>A0A0E9U8J3</accession>
<reference evidence="1" key="1">
    <citation type="submission" date="2014-11" db="EMBL/GenBank/DDBJ databases">
        <authorList>
            <person name="Amaro Gonzalez C."/>
        </authorList>
    </citation>
    <scope>NUCLEOTIDE SEQUENCE</scope>
</reference>
<sequence length="50" mass="5890">MIKKKQQYSYNKRNGSCLQVWQQSYFRIKLSSTFSSESSVLCILSTSYKN</sequence>
<evidence type="ECO:0000313" key="1">
    <source>
        <dbReference type="EMBL" id="JAH61490.1"/>
    </source>
</evidence>
<reference evidence="1" key="2">
    <citation type="journal article" date="2015" name="Fish Shellfish Immunol.">
        <title>Early steps in the European eel (Anguilla anguilla)-Vibrio vulnificus interaction in the gills: Role of the RtxA13 toxin.</title>
        <authorList>
            <person name="Callol A."/>
            <person name="Pajuelo D."/>
            <person name="Ebbesson L."/>
            <person name="Teles M."/>
            <person name="MacKenzie S."/>
            <person name="Amaro C."/>
        </authorList>
    </citation>
    <scope>NUCLEOTIDE SEQUENCE</scope>
</reference>
<name>A0A0E9U8J3_ANGAN</name>
<dbReference type="EMBL" id="GBXM01047087">
    <property type="protein sequence ID" value="JAH61490.1"/>
    <property type="molecule type" value="Transcribed_RNA"/>
</dbReference>
<proteinExistence type="predicted"/>